<evidence type="ECO:0000256" key="9">
    <source>
        <dbReference type="SAM" id="SignalP"/>
    </source>
</evidence>
<keyword evidence="7 8" id="KW-0326">Glycosidase</keyword>
<dbReference type="KEGG" id="acan:ACA1_131240"/>
<keyword evidence="11" id="KW-0687">Ribonucleoprotein</keyword>
<dbReference type="GO" id="GO:0005975">
    <property type="term" value="P:carbohydrate metabolic process"/>
    <property type="evidence" value="ECO:0007669"/>
    <property type="project" value="InterPro"/>
</dbReference>
<dbReference type="Gene3D" id="3.20.20.70">
    <property type="entry name" value="Aldolase class I"/>
    <property type="match status" value="1"/>
</dbReference>
<dbReference type="AlphaFoldDB" id="L8GN31"/>
<comment type="similarity">
    <text evidence="2 8">Belongs to the glycosyl hydrolase 27 family.</text>
</comment>
<dbReference type="Gene3D" id="2.60.40.1180">
    <property type="entry name" value="Golgi alpha-mannosidase II"/>
    <property type="match status" value="1"/>
</dbReference>
<dbReference type="GeneID" id="14914707"/>
<feature type="chain" id="PRO_5003989916" description="Alpha-galactosidase" evidence="9">
    <location>
        <begin position="22"/>
        <end position="385"/>
    </location>
</feature>
<dbReference type="GO" id="GO:0004557">
    <property type="term" value="F:alpha-galactosidase activity"/>
    <property type="evidence" value="ECO:0007669"/>
    <property type="project" value="UniProtKB-EC"/>
</dbReference>
<dbReference type="OMA" id="MTPTMGW"/>
<dbReference type="SUPFAM" id="SSF51011">
    <property type="entry name" value="Glycosyl hydrolase domain"/>
    <property type="match status" value="1"/>
</dbReference>
<evidence type="ECO:0000256" key="4">
    <source>
        <dbReference type="ARBA" id="ARBA00022729"/>
    </source>
</evidence>
<keyword evidence="11" id="KW-0689">Ribosomal protein</keyword>
<dbReference type="EC" id="3.2.1.22" evidence="3 8"/>
<dbReference type="SUPFAM" id="SSF51445">
    <property type="entry name" value="(Trans)glycosidases"/>
    <property type="match status" value="1"/>
</dbReference>
<dbReference type="Pfam" id="PF17801">
    <property type="entry name" value="Melibiase_C"/>
    <property type="match status" value="1"/>
</dbReference>
<dbReference type="RefSeq" id="XP_004336156.1">
    <property type="nucleotide sequence ID" value="XM_004336108.1"/>
</dbReference>
<dbReference type="FunFam" id="3.20.20.70:FF:000093">
    <property type="entry name" value="Alpha-galactosidase"/>
    <property type="match status" value="1"/>
</dbReference>
<feature type="signal peptide" evidence="9">
    <location>
        <begin position="1"/>
        <end position="21"/>
    </location>
</feature>
<dbReference type="CDD" id="cd14792">
    <property type="entry name" value="GH27"/>
    <property type="match status" value="1"/>
</dbReference>
<keyword evidence="5 8" id="KW-0378">Hydrolase</keyword>
<dbReference type="PROSITE" id="PS00512">
    <property type="entry name" value="ALPHA_GALACTOSIDASE"/>
    <property type="match status" value="1"/>
</dbReference>
<dbReference type="OrthoDB" id="5795902at2759"/>
<dbReference type="VEuPathDB" id="AmoebaDB:ACA1_131240"/>
<evidence type="ECO:0000256" key="1">
    <source>
        <dbReference type="ARBA" id="ARBA00001255"/>
    </source>
</evidence>
<keyword evidence="12" id="KW-1185">Reference proteome</keyword>
<gene>
    <name evidence="11" type="ORF">ACA1_131240</name>
</gene>
<accession>L8GN31</accession>
<evidence type="ECO:0000256" key="8">
    <source>
        <dbReference type="RuleBase" id="RU361168"/>
    </source>
</evidence>
<evidence type="ECO:0000256" key="6">
    <source>
        <dbReference type="ARBA" id="ARBA00023157"/>
    </source>
</evidence>
<evidence type="ECO:0000256" key="2">
    <source>
        <dbReference type="ARBA" id="ARBA00009743"/>
    </source>
</evidence>
<dbReference type="InterPro" id="IPR013785">
    <property type="entry name" value="Aldolase_TIM"/>
</dbReference>
<evidence type="ECO:0000313" key="12">
    <source>
        <dbReference type="Proteomes" id="UP000011083"/>
    </source>
</evidence>
<dbReference type="InterPro" id="IPR000111">
    <property type="entry name" value="Glyco_hydro_27/36_CS"/>
</dbReference>
<dbReference type="InterPro" id="IPR041233">
    <property type="entry name" value="Melibiase_C"/>
</dbReference>
<dbReference type="FunFam" id="2.60.40.1180:FF:000008">
    <property type="entry name" value="Alpha-galactosidase"/>
    <property type="match status" value="1"/>
</dbReference>
<dbReference type="STRING" id="1257118.L8GN31"/>
<comment type="catalytic activity">
    <reaction evidence="1 8">
        <text>Hydrolysis of terminal, non-reducing alpha-D-galactose residues in alpha-D-galactosides, including galactose oligosaccharides, galactomannans and galactolipids.</text>
        <dbReference type="EC" id="3.2.1.22"/>
    </reaction>
</comment>
<proteinExistence type="inferred from homology"/>
<dbReference type="InterPro" id="IPR017853">
    <property type="entry name" value="GH"/>
</dbReference>
<evidence type="ECO:0000256" key="5">
    <source>
        <dbReference type="ARBA" id="ARBA00022801"/>
    </source>
</evidence>
<dbReference type="Proteomes" id="UP000011083">
    <property type="component" value="Unassembled WGS sequence"/>
</dbReference>
<dbReference type="EMBL" id="KB008070">
    <property type="protein sequence ID" value="ELR14143.1"/>
    <property type="molecule type" value="Genomic_DNA"/>
</dbReference>
<evidence type="ECO:0000259" key="10">
    <source>
        <dbReference type="Pfam" id="PF17801"/>
    </source>
</evidence>
<protein>
    <recommendedName>
        <fullName evidence="3 8">Alpha-galactosidase</fullName>
        <ecNumber evidence="3 8">3.2.1.22</ecNumber>
    </recommendedName>
    <alternativeName>
        <fullName evidence="8">Melibiase</fullName>
    </alternativeName>
</protein>
<dbReference type="PANTHER" id="PTHR11452">
    <property type="entry name" value="ALPHA-GALACTOSIDASE/ALPHA-N-ACETYLGALACTOSAMINIDASE"/>
    <property type="match status" value="1"/>
</dbReference>
<name>L8GN31_ACACF</name>
<evidence type="ECO:0000256" key="3">
    <source>
        <dbReference type="ARBA" id="ARBA00012755"/>
    </source>
</evidence>
<evidence type="ECO:0000313" key="11">
    <source>
        <dbReference type="EMBL" id="ELR14143.1"/>
    </source>
</evidence>
<reference evidence="11 12" key="1">
    <citation type="journal article" date="2013" name="Genome Biol.">
        <title>Genome of Acanthamoeba castellanii highlights extensive lateral gene transfer and early evolution of tyrosine kinase signaling.</title>
        <authorList>
            <person name="Clarke M."/>
            <person name="Lohan A.J."/>
            <person name="Liu B."/>
            <person name="Lagkouvardos I."/>
            <person name="Roy S."/>
            <person name="Zafar N."/>
            <person name="Bertelli C."/>
            <person name="Schilde C."/>
            <person name="Kianianmomeni A."/>
            <person name="Burglin T.R."/>
            <person name="Frech C."/>
            <person name="Turcotte B."/>
            <person name="Kopec K.O."/>
            <person name="Synnott J.M."/>
            <person name="Choo C."/>
            <person name="Paponov I."/>
            <person name="Finkler A."/>
            <person name="Soon Heng Tan C."/>
            <person name="Hutchins A.P."/>
            <person name="Weinmeier T."/>
            <person name="Rattei T."/>
            <person name="Chu J.S."/>
            <person name="Gimenez G."/>
            <person name="Irimia M."/>
            <person name="Rigden D.J."/>
            <person name="Fitzpatrick D.A."/>
            <person name="Lorenzo-Morales J."/>
            <person name="Bateman A."/>
            <person name="Chiu C.H."/>
            <person name="Tang P."/>
            <person name="Hegemann P."/>
            <person name="Fromm H."/>
            <person name="Raoult D."/>
            <person name="Greub G."/>
            <person name="Miranda-Saavedra D."/>
            <person name="Chen N."/>
            <person name="Nash P."/>
            <person name="Ginger M.L."/>
            <person name="Horn M."/>
            <person name="Schaap P."/>
            <person name="Caler L."/>
            <person name="Loftus B."/>
        </authorList>
    </citation>
    <scope>NUCLEOTIDE SEQUENCE [LARGE SCALE GENOMIC DNA]</scope>
    <source>
        <strain evidence="11 12">Neff</strain>
    </source>
</reference>
<sequence length="385" mass="42451">MKVGVAAVCVALLVAVCSVEALNNGLGKTPQMGWNSWNYFACNLNEQIVNETIDNLISSGLAAAGYRYVNMDDCWAGWRDDAGFIHPDNKTFPNGVRPLADKAHSKGLLFGLYSDAGEKTCAGRPGSLNYEKNDAYTYASWGVDYLKYDNCYNDNISPLTRYPIMRDALNATNRKIFYSMCEWGVDNPATWAPLVGNSWRTTGDISAHWASVMSRIDLNDEWWKYAGPGGFNDPDMLEVGNKGLTHTEQKSHFSLWALAKAPLLIGCDIRNLSREVFEILTAPEVIAINQDPLGVQGHKVWNKTFADGAIDVWAGPLANGDVAVITLNRASVQAVIPVTWSVVGLKPGSWHAVRDVWARKDIGHYNNGFTTTVEPHGVFFARIRA</sequence>
<keyword evidence="6 8" id="KW-1015">Disulfide bond</keyword>
<dbReference type="InterPro" id="IPR002241">
    <property type="entry name" value="Glyco_hydro_27"/>
</dbReference>
<organism evidence="11 12">
    <name type="scientific">Acanthamoeba castellanii (strain ATCC 30010 / Neff)</name>
    <dbReference type="NCBI Taxonomy" id="1257118"/>
    <lineage>
        <taxon>Eukaryota</taxon>
        <taxon>Amoebozoa</taxon>
        <taxon>Discosea</taxon>
        <taxon>Longamoebia</taxon>
        <taxon>Centramoebida</taxon>
        <taxon>Acanthamoebidae</taxon>
        <taxon>Acanthamoeba</taxon>
    </lineage>
</organism>
<dbReference type="PANTHER" id="PTHR11452:SF75">
    <property type="entry name" value="ALPHA-GALACTOSIDASE MEL1"/>
    <property type="match status" value="1"/>
</dbReference>
<dbReference type="Pfam" id="PF16499">
    <property type="entry name" value="Melibiase_2"/>
    <property type="match status" value="1"/>
</dbReference>
<dbReference type="PRINTS" id="PR00740">
    <property type="entry name" value="GLHYDRLASE27"/>
</dbReference>
<feature type="domain" description="Alpha galactosidase C-terminal" evidence="10">
    <location>
        <begin position="307"/>
        <end position="382"/>
    </location>
</feature>
<dbReference type="GO" id="GO:0005840">
    <property type="term" value="C:ribosome"/>
    <property type="evidence" value="ECO:0007669"/>
    <property type="project" value="UniProtKB-KW"/>
</dbReference>
<dbReference type="InterPro" id="IPR013780">
    <property type="entry name" value="Glyco_hydro_b"/>
</dbReference>
<evidence type="ECO:0000256" key="7">
    <source>
        <dbReference type="ARBA" id="ARBA00023295"/>
    </source>
</evidence>
<keyword evidence="4 9" id="KW-0732">Signal</keyword>